<evidence type="ECO:0000313" key="9">
    <source>
        <dbReference type="EMBL" id="RMX69280.1"/>
    </source>
</evidence>
<comment type="catalytic activity">
    <reaction evidence="6">
        <text>hydrogencarbonate + H(+) = CO2 + H2O</text>
        <dbReference type="Rhea" id="RHEA:10748"/>
        <dbReference type="ChEBI" id="CHEBI:15377"/>
        <dbReference type="ChEBI" id="CHEBI:15378"/>
        <dbReference type="ChEBI" id="CHEBI:16526"/>
        <dbReference type="ChEBI" id="CHEBI:17544"/>
        <dbReference type="EC" id="4.2.1.1"/>
    </reaction>
</comment>
<dbReference type="PROSITE" id="PS51144">
    <property type="entry name" value="ALPHA_CA_2"/>
    <property type="match status" value="1"/>
</dbReference>
<keyword evidence="10" id="KW-1185">Reference proteome</keyword>
<proteinExistence type="inferred from homology"/>
<comment type="caution">
    <text evidence="9">The sequence shown here is derived from an EMBL/GenBank/DDBJ whole genome shotgun (WGS) entry which is preliminary data.</text>
</comment>
<dbReference type="PANTHER" id="PTHR18952">
    <property type="entry name" value="CARBONIC ANHYDRASE"/>
    <property type="match status" value="1"/>
</dbReference>
<reference evidence="9 10" key="1">
    <citation type="submission" date="2018-06" db="EMBL/GenBank/DDBJ databases">
        <title>Comparative genomics of downy mildews reveals potential adaptations to biotrophy.</title>
        <authorList>
            <person name="Fletcher K."/>
            <person name="Klosterman S.J."/>
            <person name="Derevnina L."/>
            <person name="Martin F."/>
            <person name="Koike S."/>
            <person name="Reyes Chin-Wo S."/>
            <person name="Mou B."/>
            <person name="Michelmore R."/>
        </authorList>
    </citation>
    <scope>NUCLEOTIDE SEQUENCE [LARGE SCALE GENOMIC DNA]</scope>
    <source>
        <strain evidence="9 10">R14</strain>
    </source>
</reference>
<accession>A0A3M6VW76</accession>
<keyword evidence="7" id="KW-0732">Signal</keyword>
<dbReference type="VEuPathDB" id="FungiDB:DD237_001543"/>
<evidence type="ECO:0000256" key="5">
    <source>
        <dbReference type="ARBA" id="ARBA00023239"/>
    </source>
</evidence>
<dbReference type="Pfam" id="PF00194">
    <property type="entry name" value="Carb_anhydrase"/>
    <property type="match status" value="1"/>
</dbReference>
<evidence type="ECO:0000256" key="1">
    <source>
        <dbReference type="ARBA" id="ARBA00010718"/>
    </source>
</evidence>
<evidence type="ECO:0000256" key="2">
    <source>
        <dbReference type="ARBA" id="ARBA00012925"/>
    </source>
</evidence>
<keyword evidence="5" id="KW-0456">Lyase</keyword>
<dbReference type="AlphaFoldDB" id="A0A3M6VW76"/>
<feature type="chain" id="PRO_5018070175" description="carbonic anhydrase" evidence="7">
    <location>
        <begin position="21"/>
        <end position="268"/>
    </location>
</feature>
<feature type="domain" description="Alpha-carbonic anhydrase" evidence="8">
    <location>
        <begin position="26"/>
        <end position="267"/>
    </location>
</feature>
<dbReference type="STRING" id="542832.A0A3M6VW76"/>
<evidence type="ECO:0000256" key="4">
    <source>
        <dbReference type="ARBA" id="ARBA00022833"/>
    </source>
</evidence>
<dbReference type="PANTHER" id="PTHR18952:SF265">
    <property type="entry name" value="CARBONIC ANHYDRASE"/>
    <property type="match status" value="1"/>
</dbReference>
<dbReference type="InterPro" id="IPR041891">
    <property type="entry name" value="Alpha_CA_prokaryot-like"/>
</dbReference>
<evidence type="ECO:0000256" key="6">
    <source>
        <dbReference type="ARBA" id="ARBA00048348"/>
    </source>
</evidence>
<name>A0A3M6VW76_9STRA</name>
<comment type="similarity">
    <text evidence="1">Belongs to the alpha-carbonic anhydrase family.</text>
</comment>
<sequence length="268" mass="29524">MTFIASISAVIAAFTLTVSADGTQSQPWGYRIDPSMVHYSNWANTWSACGNDRQSPINIVSTSKPCDGENFSLTFSGQCTQYNLAEPHEPLEADIVGGDCTASANNATYKMKQLHMHAPSEHTLDDQQLDGEIHFVHTDSDSTALLVVGIFLKIDLTSDEWLSPLLDALEKVNSSMHSNAVLVNLESYSALVMKASSRGVIYNYPGSLTTPSCGETVDWWVVQNPISISRTDFDRLHQDLLEYPITDNGNNARPPQPLNGRIVQRYVI</sequence>
<organism evidence="9 10">
    <name type="scientific">Peronospora effusa</name>
    <dbReference type="NCBI Taxonomy" id="542832"/>
    <lineage>
        <taxon>Eukaryota</taxon>
        <taxon>Sar</taxon>
        <taxon>Stramenopiles</taxon>
        <taxon>Oomycota</taxon>
        <taxon>Peronosporomycetes</taxon>
        <taxon>Peronosporales</taxon>
        <taxon>Peronosporaceae</taxon>
        <taxon>Peronospora</taxon>
    </lineage>
</organism>
<evidence type="ECO:0000313" key="10">
    <source>
        <dbReference type="Proteomes" id="UP000282087"/>
    </source>
</evidence>
<keyword evidence="4" id="KW-0862">Zinc</keyword>
<protein>
    <recommendedName>
        <fullName evidence="2">carbonic anhydrase</fullName>
        <ecNumber evidence="2">4.2.1.1</ecNumber>
    </recommendedName>
</protein>
<dbReference type="SMART" id="SM01057">
    <property type="entry name" value="Carb_anhydrase"/>
    <property type="match status" value="1"/>
</dbReference>
<dbReference type="InterPro" id="IPR023561">
    <property type="entry name" value="Carbonic_anhydrase_a-class"/>
</dbReference>
<keyword evidence="3" id="KW-0479">Metal-binding</keyword>
<dbReference type="InterPro" id="IPR001148">
    <property type="entry name" value="CA_dom"/>
</dbReference>
<dbReference type="SUPFAM" id="SSF51069">
    <property type="entry name" value="Carbonic anhydrase"/>
    <property type="match status" value="1"/>
</dbReference>
<dbReference type="GO" id="GO:0004089">
    <property type="term" value="F:carbonate dehydratase activity"/>
    <property type="evidence" value="ECO:0007669"/>
    <property type="project" value="UniProtKB-EC"/>
</dbReference>
<gene>
    <name evidence="9" type="ORF">DD238_003367</name>
</gene>
<dbReference type="GO" id="GO:0008270">
    <property type="term" value="F:zinc ion binding"/>
    <property type="evidence" value="ECO:0007669"/>
    <property type="project" value="InterPro"/>
</dbReference>
<dbReference type="VEuPathDB" id="FungiDB:DD237_001544"/>
<dbReference type="CDD" id="cd03124">
    <property type="entry name" value="alpha_CA_prokaryotic_like"/>
    <property type="match status" value="1"/>
</dbReference>
<dbReference type="EMBL" id="QLLG01000030">
    <property type="protein sequence ID" value="RMX69280.1"/>
    <property type="molecule type" value="Genomic_DNA"/>
</dbReference>
<evidence type="ECO:0000259" key="8">
    <source>
        <dbReference type="PROSITE" id="PS51144"/>
    </source>
</evidence>
<dbReference type="Proteomes" id="UP000282087">
    <property type="component" value="Unassembled WGS sequence"/>
</dbReference>
<dbReference type="Gene3D" id="3.10.200.10">
    <property type="entry name" value="Alpha carbonic anhydrase"/>
    <property type="match status" value="1"/>
</dbReference>
<dbReference type="InterPro" id="IPR036398">
    <property type="entry name" value="CA_dom_sf"/>
</dbReference>
<dbReference type="EC" id="4.2.1.1" evidence="2"/>
<feature type="signal peptide" evidence="7">
    <location>
        <begin position="1"/>
        <end position="20"/>
    </location>
</feature>
<evidence type="ECO:0000256" key="3">
    <source>
        <dbReference type="ARBA" id="ARBA00022723"/>
    </source>
</evidence>
<evidence type="ECO:0000256" key="7">
    <source>
        <dbReference type="SAM" id="SignalP"/>
    </source>
</evidence>